<feature type="domain" description="Tail specific protease" evidence="1">
    <location>
        <begin position="318"/>
        <end position="526"/>
    </location>
</feature>
<organism evidence="2 3">
    <name type="scientific">Flavobacterium hercynium</name>
    <dbReference type="NCBI Taxonomy" id="387094"/>
    <lineage>
        <taxon>Bacteria</taxon>
        <taxon>Pseudomonadati</taxon>
        <taxon>Bacteroidota</taxon>
        <taxon>Flavobacteriia</taxon>
        <taxon>Flavobacteriales</taxon>
        <taxon>Flavobacteriaceae</taxon>
        <taxon>Flavobacterium</taxon>
    </lineage>
</organism>
<reference evidence="2 3" key="1">
    <citation type="submission" date="2016-11" db="EMBL/GenBank/DDBJ databases">
        <title>Whole genomes of Flavobacteriaceae.</title>
        <authorList>
            <person name="Stine C."/>
            <person name="Li C."/>
            <person name="Tadesse D."/>
        </authorList>
    </citation>
    <scope>NUCLEOTIDE SEQUENCE [LARGE SCALE GENOMIC DNA]</scope>
    <source>
        <strain evidence="2 3">DSM 18292</strain>
    </source>
</reference>
<dbReference type="EMBL" id="MUGW01000024">
    <property type="protein sequence ID" value="OXA90961.1"/>
    <property type="molecule type" value="Genomic_DNA"/>
</dbReference>
<evidence type="ECO:0000259" key="1">
    <source>
        <dbReference type="SMART" id="SM00245"/>
    </source>
</evidence>
<dbReference type="GO" id="GO:0004175">
    <property type="term" value="F:endopeptidase activity"/>
    <property type="evidence" value="ECO:0007669"/>
    <property type="project" value="TreeGrafter"/>
</dbReference>
<keyword evidence="3" id="KW-1185">Reference proteome</keyword>
<dbReference type="InterPro" id="IPR029045">
    <property type="entry name" value="ClpP/crotonase-like_dom_sf"/>
</dbReference>
<dbReference type="Proteomes" id="UP000198345">
    <property type="component" value="Unassembled WGS sequence"/>
</dbReference>
<dbReference type="PANTHER" id="PTHR32060">
    <property type="entry name" value="TAIL-SPECIFIC PROTEASE"/>
    <property type="match status" value="1"/>
</dbReference>
<evidence type="ECO:0000313" key="2">
    <source>
        <dbReference type="EMBL" id="OXA90961.1"/>
    </source>
</evidence>
<dbReference type="GO" id="GO:0007165">
    <property type="term" value="P:signal transduction"/>
    <property type="evidence" value="ECO:0007669"/>
    <property type="project" value="TreeGrafter"/>
</dbReference>
<dbReference type="AlphaFoldDB" id="A0A226HBE2"/>
<sequence>MKKITLCFFIVITQTLFSQTKITENQKLAATCKVWGFLKYYHPEVAGGKTNWDKKLFDILPEIDKAQTKEEFSTILEKWVETLGVVPANKPLVLDAKTDLFTKNLDLDWIKRNKLFSKKLSEQLQFITENRFQGKNHYVSLEGEGVRLSFTNEIEYTEFDWTNKNMRILSLFRFWNYVEYFFPYKYVMDQKWDDALVEILPNIATPASEKDFLLAMRELSIKLNDTHAGTFSMKMIEYLGGEKYIAASVKIIDDKAVVTNLANDSLANIDDIKIGDIITKVNGKTVAQKVKELEKYMSGSNKDAALPSIGMVMLTGNMPDLEIEFIRNNLKSVKRIRLYENRDLKRTPPKSTDKWKILENNIGYVNMSQVEKVDINVMMEELKNTQSIIFDVRSRPKYTDFLLHEYLNPEPKPILRLLSQDLSFPGRYIWANEMQECGKINPDYYKGKVIVLVGSGTFSFGEQTAMAFQTAPNTTIIGSQTAGADGPNYNFTIINGFNSSFTSSGVFYPNKKETQRVGIVPNIVVKPTIVGTQEKKDEVLDRAIQFVNKGA</sequence>
<dbReference type="SUPFAM" id="SSF52096">
    <property type="entry name" value="ClpP/crotonase"/>
    <property type="match status" value="1"/>
</dbReference>
<name>A0A226HBE2_9FLAO</name>
<comment type="caution">
    <text evidence="2">The sequence shown here is derived from an EMBL/GenBank/DDBJ whole genome shotgun (WGS) entry which is preliminary data.</text>
</comment>
<dbReference type="OrthoDB" id="5379939at2"/>
<evidence type="ECO:0000313" key="3">
    <source>
        <dbReference type="Proteomes" id="UP000198345"/>
    </source>
</evidence>
<dbReference type="Pfam" id="PF03572">
    <property type="entry name" value="Peptidase_S41"/>
    <property type="match status" value="1"/>
</dbReference>
<dbReference type="InterPro" id="IPR005151">
    <property type="entry name" value="Tail-specific_protease"/>
</dbReference>
<dbReference type="SUPFAM" id="SSF50156">
    <property type="entry name" value="PDZ domain-like"/>
    <property type="match status" value="1"/>
</dbReference>
<accession>A0A226HBE2</accession>
<dbReference type="RefSeq" id="WP_089050107.1">
    <property type="nucleotide sequence ID" value="NZ_FXTV01000022.1"/>
</dbReference>
<dbReference type="PANTHER" id="PTHR32060:SF30">
    <property type="entry name" value="CARBOXY-TERMINAL PROCESSING PROTEASE CTPA"/>
    <property type="match status" value="1"/>
</dbReference>
<dbReference type="GO" id="GO:0008236">
    <property type="term" value="F:serine-type peptidase activity"/>
    <property type="evidence" value="ECO:0007669"/>
    <property type="project" value="InterPro"/>
</dbReference>
<protein>
    <recommendedName>
        <fullName evidence="1">Tail specific protease domain-containing protein</fullName>
    </recommendedName>
</protein>
<dbReference type="Gene3D" id="2.30.42.10">
    <property type="match status" value="1"/>
</dbReference>
<dbReference type="SMART" id="SM00245">
    <property type="entry name" value="TSPc"/>
    <property type="match status" value="1"/>
</dbReference>
<gene>
    <name evidence="2" type="ORF">B0A66_12150</name>
</gene>
<proteinExistence type="predicted"/>
<dbReference type="GO" id="GO:0006508">
    <property type="term" value="P:proteolysis"/>
    <property type="evidence" value="ECO:0007669"/>
    <property type="project" value="InterPro"/>
</dbReference>
<dbReference type="Gene3D" id="3.90.226.10">
    <property type="entry name" value="2-enoyl-CoA Hydratase, Chain A, domain 1"/>
    <property type="match status" value="1"/>
</dbReference>
<dbReference type="GO" id="GO:0030288">
    <property type="term" value="C:outer membrane-bounded periplasmic space"/>
    <property type="evidence" value="ECO:0007669"/>
    <property type="project" value="TreeGrafter"/>
</dbReference>
<dbReference type="InterPro" id="IPR036034">
    <property type="entry name" value="PDZ_sf"/>
</dbReference>